<dbReference type="EMBL" id="AWTC01000001">
    <property type="protein sequence ID" value="EST13403.1"/>
    <property type="molecule type" value="Genomic_DNA"/>
</dbReference>
<gene>
    <name evidence="4" type="ORF">P343_01075</name>
</gene>
<keyword evidence="2" id="KW-0812">Transmembrane</keyword>
<evidence type="ECO:0000256" key="1">
    <source>
        <dbReference type="SAM" id="MobiDB-lite"/>
    </source>
</evidence>
<evidence type="ECO:0000313" key="4">
    <source>
        <dbReference type="EMBL" id="EST13403.1"/>
    </source>
</evidence>
<feature type="domain" description="DUF1510" evidence="3">
    <location>
        <begin position="104"/>
        <end position="185"/>
    </location>
</feature>
<keyword evidence="2" id="KW-0472">Membrane</keyword>
<dbReference type="InterPro" id="IPR009988">
    <property type="entry name" value="DUF1510"/>
</dbReference>
<evidence type="ECO:0000313" key="5">
    <source>
        <dbReference type="Proteomes" id="UP000018296"/>
    </source>
</evidence>
<evidence type="ECO:0000256" key="2">
    <source>
        <dbReference type="SAM" id="Phobius"/>
    </source>
</evidence>
<organism evidence="4 5">
    <name type="scientific">Sporolactobacillus laevolacticus DSM 442</name>
    <dbReference type="NCBI Taxonomy" id="1395513"/>
    <lineage>
        <taxon>Bacteria</taxon>
        <taxon>Bacillati</taxon>
        <taxon>Bacillota</taxon>
        <taxon>Bacilli</taxon>
        <taxon>Bacillales</taxon>
        <taxon>Sporolactobacillaceae</taxon>
        <taxon>Sporolactobacillus</taxon>
    </lineage>
</organism>
<feature type="transmembrane region" description="Helical" evidence="2">
    <location>
        <begin position="24"/>
        <end position="47"/>
    </location>
</feature>
<dbReference type="OrthoDB" id="2168558at2"/>
<dbReference type="eggNOG" id="ENOG5032DEE">
    <property type="taxonomic scope" value="Bacteria"/>
</dbReference>
<keyword evidence="2" id="KW-1133">Transmembrane helix</keyword>
<dbReference type="AlphaFoldDB" id="V6J0H0"/>
<accession>V6J0H0</accession>
<keyword evidence="5" id="KW-1185">Reference proteome</keyword>
<name>V6J0H0_9BACL</name>
<dbReference type="Proteomes" id="UP000018296">
    <property type="component" value="Unassembled WGS sequence"/>
</dbReference>
<evidence type="ECO:0000259" key="3">
    <source>
        <dbReference type="Pfam" id="PF07423"/>
    </source>
</evidence>
<proteinExistence type="predicted"/>
<feature type="compositionally biased region" description="Low complexity" evidence="1">
    <location>
        <begin position="56"/>
        <end position="103"/>
    </location>
</feature>
<dbReference type="Pfam" id="PF07423">
    <property type="entry name" value="DUF1510"/>
    <property type="match status" value="1"/>
</dbReference>
<dbReference type="RefSeq" id="WP_023508534.1">
    <property type="nucleotide sequence ID" value="NZ_AWTC01000001.1"/>
</dbReference>
<sequence>MRNQRGSGYSSRVEQRKSKADRMLSWTIGIVSLLILAVGCIILISVFNTSPSSNKTASQSHAASSTSGQSKESKSSDQSSSDSGTSQASNDNESSSDTSSSDSQESDQNHQASYEMGSEDWNAQVHAIAQATGIDEANMTIRWLGNGGSPNSSLARVSPKNNQSAIYVVHLIYKDGHWQADNVKNP</sequence>
<dbReference type="STRING" id="1395513.P343_01075"/>
<feature type="region of interest" description="Disordered" evidence="1">
    <location>
        <begin position="52"/>
        <end position="116"/>
    </location>
</feature>
<reference evidence="4 5" key="1">
    <citation type="journal article" date="2013" name="Genome Announc.">
        <title>Genome Sequence of Sporolactobacillus laevolacticus DSM442, an Efficient Polymer-Grade D-Lactate Producer from Agricultural Waste Cottonseed as a Nitrogen Source.</title>
        <authorList>
            <person name="Wang H."/>
            <person name="Wang L."/>
            <person name="Ju J."/>
            <person name="Yu B."/>
            <person name="Ma Y."/>
        </authorList>
    </citation>
    <scope>NUCLEOTIDE SEQUENCE [LARGE SCALE GENOMIC DNA]</scope>
    <source>
        <strain evidence="4 5">DSM 442</strain>
    </source>
</reference>
<dbReference type="PATRIC" id="fig|1395513.3.peg.216"/>
<comment type="caution">
    <text evidence="4">The sequence shown here is derived from an EMBL/GenBank/DDBJ whole genome shotgun (WGS) entry which is preliminary data.</text>
</comment>
<protein>
    <recommendedName>
        <fullName evidence="3">DUF1510 domain-containing protein</fullName>
    </recommendedName>
</protein>